<proteinExistence type="predicted"/>
<protein>
    <submittedName>
        <fullName evidence="1">Uncharacterized protein</fullName>
    </submittedName>
</protein>
<sequence length="492" mass="52661">MSSQSPHHINHAPASAASSSHPPLPLPRDENGSQSLPSHIPAQYALQPLPPMIADPQGRPSPSPGAVFYPPSGALNISMGGRILTPHLHSLPMSLAESPSPLPAAFHPVPSGYSPSIVPNGRSGMMGYSGDASTGGQSPDNSTGGAESRRLDVPQPEPIQNGAETGKDLASGLNGLSLTPAQSVMLDSARNPAEGSVFTPTQDLQPYIYNMGFIHAAWTDTFLSIPPHTTMRLHALLISRSPTLYQFLLPLAGQGPPYNIQINDGDPNLSAAAISMALATLYGQPLVIDSPTLDIAKGLIAAGHLFGLEDVARAGYRALRSIFSLESLRELFAFALEGLQSTRPPSSNGSTPSADDAQRDKRDNIAVTYPGPYPKYTETLLPSLLAYLIDNIDHEFIQRPNGNTPQLRSLLLSLPFHLFKHVCESENLKCKSQMERYGFARDLIGERERRRRKGGSGLYEEGVVLAFGGGKGGVEVIRKPTGKKKVLWKASQ</sequence>
<dbReference type="EMBL" id="MU971367">
    <property type="protein sequence ID" value="KAK9237576.1"/>
    <property type="molecule type" value="Genomic_DNA"/>
</dbReference>
<keyword evidence="2" id="KW-1185">Reference proteome</keyword>
<reference evidence="2" key="1">
    <citation type="journal article" date="2024" name="Front. Bioeng. Biotechnol.">
        <title>Genome-scale model development and genomic sequencing of the oleaginous clade Lipomyces.</title>
        <authorList>
            <person name="Czajka J.J."/>
            <person name="Han Y."/>
            <person name="Kim J."/>
            <person name="Mondo S.J."/>
            <person name="Hofstad B.A."/>
            <person name="Robles A."/>
            <person name="Haridas S."/>
            <person name="Riley R."/>
            <person name="LaButti K."/>
            <person name="Pangilinan J."/>
            <person name="Andreopoulos W."/>
            <person name="Lipzen A."/>
            <person name="Yan J."/>
            <person name="Wang M."/>
            <person name="Ng V."/>
            <person name="Grigoriev I.V."/>
            <person name="Spatafora J.W."/>
            <person name="Magnuson J.K."/>
            <person name="Baker S.E."/>
            <person name="Pomraning K.R."/>
        </authorList>
    </citation>
    <scope>NUCLEOTIDE SEQUENCE [LARGE SCALE GENOMIC DNA]</scope>
    <source>
        <strain evidence="2">CBS 7786</strain>
    </source>
</reference>
<comment type="caution">
    <text evidence="1">The sequence shown here is derived from an EMBL/GenBank/DDBJ whole genome shotgun (WGS) entry which is preliminary data.</text>
</comment>
<evidence type="ECO:0000313" key="2">
    <source>
        <dbReference type="Proteomes" id="UP001433508"/>
    </source>
</evidence>
<dbReference type="Proteomes" id="UP001433508">
    <property type="component" value="Unassembled WGS sequence"/>
</dbReference>
<accession>A0ACC3T1S2</accession>
<gene>
    <name evidence="1" type="ORF">V1525DRAFT_343631</name>
</gene>
<organism evidence="1 2">
    <name type="scientific">Lipomyces kononenkoae</name>
    <name type="common">Yeast</name>
    <dbReference type="NCBI Taxonomy" id="34357"/>
    <lineage>
        <taxon>Eukaryota</taxon>
        <taxon>Fungi</taxon>
        <taxon>Dikarya</taxon>
        <taxon>Ascomycota</taxon>
        <taxon>Saccharomycotina</taxon>
        <taxon>Lipomycetes</taxon>
        <taxon>Lipomycetales</taxon>
        <taxon>Lipomycetaceae</taxon>
        <taxon>Lipomyces</taxon>
    </lineage>
</organism>
<evidence type="ECO:0000313" key="1">
    <source>
        <dbReference type="EMBL" id="KAK9237576.1"/>
    </source>
</evidence>
<name>A0ACC3T1S2_LIPKO</name>